<accession>A0ABS5KRV9</accession>
<dbReference type="InterPro" id="IPR033469">
    <property type="entry name" value="CYTH-like_dom_sf"/>
</dbReference>
<dbReference type="CDD" id="cd07890">
    <property type="entry name" value="CYTH-like_AC_IV-like"/>
    <property type="match status" value="1"/>
</dbReference>
<keyword evidence="3" id="KW-1185">Reference proteome</keyword>
<sequence length="188" mass="20316">MPIEAELKARVRDVPALVAALDERAKAEKATYRDRYFDSPDGTFTSAGHELRIRTVETDGGVRNVLTFKKPSVDVASGSKPEYETTVGDADAAESIVVGLGYRLMIAFSKQCSNYRWHEAGRDLLATVVTVPEIDGTFVELETIAETEGDLSAALELVRATLAELGIANDDLTTELYTDAVAASESRG</sequence>
<name>A0ABS5KRV9_9ACTN</name>
<protein>
    <submittedName>
        <fullName evidence="2">Class IV adenylate cyclase</fullName>
    </submittedName>
</protein>
<dbReference type="Proteomes" id="UP000730482">
    <property type="component" value="Unassembled WGS sequence"/>
</dbReference>
<dbReference type="InterPro" id="IPR023577">
    <property type="entry name" value="CYTH_domain"/>
</dbReference>
<dbReference type="PANTHER" id="PTHR21028:SF2">
    <property type="entry name" value="CYTH DOMAIN-CONTAINING PROTEIN"/>
    <property type="match status" value="1"/>
</dbReference>
<dbReference type="NCBIfam" id="TIGR00318">
    <property type="entry name" value="cyaB"/>
    <property type="match status" value="1"/>
</dbReference>
<dbReference type="SUPFAM" id="SSF55154">
    <property type="entry name" value="CYTH-like phosphatases"/>
    <property type="match status" value="1"/>
</dbReference>
<feature type="domain" description="CYTH" evidence="1">
    <location>
        <begin position="2"/>
        <end position="183"/>
    </location>
</feature>
<evidence type="ECO:0000313" key="2">
    <source>
        <dbReference type="EMBL" id="MBS2548781.1"/>
    </source>
</evidence>
<dbReference type="InterPro" id="IPR008173">
    <property type="entry name" value="Adenylyl_cyclase_CyaB"/>
</dbReference>
<dbReference type="PROSITE" id="PS51707">
    <property type="entry name" value="CYTH"/>
    <property type="match status" value="1"/>
</dbReference>
<dbReference type="Gene3D" id="2.40.320.10">
    <property type="entry name" value="Hypothetical Protein Pfu-838710-001"/>
    <property type="match status" value="1"/>
</dbReference>
<dbReference type="PANTHER" id="PTHR21028">
    <property type="entry name" value="SI:CH211-156B7.4"/>
    <property type="match status" value="1"/>
</dbReference>
<organism evidence="2 3">
    <name type="scientific">Catenulispora pinistramenti</name>
    <dbReference type="NCBI Taxonomy" id="2705254"/>
    <lineage>
        <taxon>Bacteria</taxon>
        <taxon>Bacillati</taxon>
        <taxon>Actinomycetota</taxon>
        <taxon>Actinomycetes</taxon>
        <taxon>Catenulisporales</taxon>
        <taxon>Catenulisporaceae</taxon>
        <taxon>Catenulispora</taxon>
    </lineage>
</organism>
<gene>
    <name evidence="2" type="primary">cyaB</name>
    <name evidence="2" type="ORF">KGQ19_18100</name>
</gene>
<dbReference type="Pfam" id="PF01928">
    <property type="entry name" value="CYTH"/>
    <property type="match status" value="1"/>
</dbReference>
<comment type="caution">
    <text evidence="2">The sequence shown here is derived from an EMBL/GenBank/DDBJ whole genome shotgun (WGS) entry which is preliminary data.</text>
</comment>
<dbReference type="SMART" id="SM01118">
    <property type="entry name" value="CYTH"/>
    <property type="match status" value="1"/>
</dbReference>
<dbReference type="EMBL" id="JAAFYZ010000056">
    <property type="protein sequence ID" value="MBS2548781.1"/>
    <property type="molecule type" value="Genomic_DNA"/>
</dbReference>
<dbReference type="RefSeq" id="WP_212010359.1">
    <property type="nucleotide sequence ID" value="NZ_JAAFYZ010000056.1"/>
</dbReference>
<reference evidence="2 3" key="1">
    <citation type="submission" date="2020-02" db="EMBL/GenBank/DDBJ databases">
        <title>Acidophilic actinobacteria isolated from forest soil.</title>
        <authorList>
            <person name="Golinska P."/>
        </authorList>
    </citation>
    <scope>NUCLEOTIDE SEQUENCE [LARGE SCALE GENOMIC DNA]</scope>
    <source>
        <strain evidence="2 3">NL8</strain>
    </source>
</reference>
<evidence type="ECO:0000259" key="1">
    <source>
        <dbReference type="PROSITE" id="PS51707"/>
    </source>
</evidence>
<proteinExistence type="predicted"/>
<evidence type="ECO:0000313" key="3">
    <source>
        <dbReference type="Proteomes" id="UP000730482"/>
    </source>
</evidence>